<evidence type="ECO:0000313" key="3">
    <source>
        <dbReference type="Proteomes" id="UP000269923"/>
    </source>
</evidence>
<accession>A0A3P2A816</accession>
<keyword evidence="1" id="KW-0812">Transmembrane</keyword>
<evidence type="ECO:0000313" key="2">
    <source>
        <dbReference type="EMBL" id="RRD89763.1"/>
    </source>
</evidence>
<dbReference type="OrthoDB" id="9944363at2"/>
<keyword evidence="3" id="KW-1185">Reference proteome</keyword>
<sequence length="150" mass="16194">MDETEHAAKKSIKAKVWAAGSAVLTAVVGIVIASTTNILTGVGKEKLSELLKSSPAVQSINGQSGDAQALAKQLLTQNVDEAQIRQLDQAYEVCQDKINRSDIDLDDPIAKYEETIRCLAVDEGQGKILTILAGQQPELENVLRKLKPQE</sequence>
<keyword evidence="1" id="KW-1133">Transmembrane helix</keyword>
<evidence type="ECO:0000256" key="1">
    <source>
        <dbReference type="SAM" id="Phobius"/>
    </source>
</evidence>
<name>A0A3P2A816_9NEIS</name>
<keyword evidence="1" id="KW-0472">Membrane</keyword>
<dbReference type="Proteomes" id="UP000269923">
    <property type="component" value="Unassembled WGS sequence"/>
</dbReference>
<protein>
    <submittedName>
        <fullName evidence="2">Uncharacterized protein</fullName>
    </submittedName>
</protein>
<reference evidence="2 3" key="1">
    <citation type="submission" date="2018-11" db="EMBL/GenBank/DDBJ databases">
        <title>Genomes From Bacteria Associated with the Canine Oral Cavity: a Test Case for Automated Genome-Based Taxonomic Assignment.</title>
        <authorList>
            <person name="Coil D.A."/>
            <person name="Jospin G."/>
            <person name="Darling A.E."/>
            <person name="Wallis C."/>
            <person name="Davis I.J."/>
            <person name="Harris S."/>
            <person name="Eisen J.A."/>
            <person name="Holcombe L.J."/>
            <person name="O'Flynn C."/>
        </authorList>
    </citation>
    <scope>NUCLEOTIDE SEQUENCE [LARGE SCALE GENOMIC DNA]</scope>
    <source>
        <strain evidence="2 3">COT-280</strain>
    </source>
</reference>
<dbReference type="AlphaFoldDB" id="A0A3P2A816"/>
<gene>
    <name evidence="2" type="ORF">EII21_07815</name>
</gene>
<comment type="caution">
    <text evidence="2">The sequence shown here is derived from an EMBL/GenBank/DDBJ whole genome shotgun (WGS) entry which is preliminary data.</text>
</comment>
<dbReference type="STRING" id="1121352.GCA_000620925_01558"/>
<dbReference type="RefSeq" id="WP_124795356.1">
    <property type="nucleotide sequence ID" value="NZ_RQYC01000011.1"/>
</dbReference>
<organism evidence="2 3">
    <name type="scientific">Conchiformibius steedae</name>
    <dbReference type="NCBI Taxonomy" id="153493"/>
    <lineage>
        <taxon>Bacteria</taxon>
        <taxon>Pseudomonadati</taxon>
        <taxon>Pseudomonadota</taxon>
        <taxon>Betaproteobacteria</taxon>
        <taxon>Neisseriales</taxon>
        <taxon>Neisseriaceae</taxon>
        <taxon>Conchiformibius</taxon>
    </lineage>
</organism>
<proteinExistence type="predicted"/>
<feature type="transmembrane region" description="Helical" evidence="1">
    <location>
        <begin position="16"/>
        <end position="39"/>
    </location>
</feature>
<dbReference type="EMBL" id="RQYC01000011">
    <property type="protein sequence ID" value="RRD89763.1"/>
    <property type="molecule type" value="Genomic_DNA"/>
</dbReference>